<dbReference type="PANTHER" id="PTHR23199:SF7">
    <property type="entry name" value="RE45222P"/>
    <property type="match status" value="1"/>
</dbReference>
<evidence type="ECO:0000313" key="4">
    <source>
        <dbReference type="Proteomes" id="UP000827092"/>
    </source>
</evidence>
<evidence type="ECO:0000256" key="1">
    <source>
        <dbReference type="SAM" id="MobiDB-lite"/>
    </source>
</evidence>
<feature type="region of interest" description="Disordered" evidence="1">
    <location>
        <begin position="230"/>
        <end position="261"/>
    </location>
</feature>
<keyword evidence="2" id="KW-0732">Signal</keyword>
<dbReference type="GO" id="GO:0005576">
    <property type="term" value="C:extracellular region"/>
    <property type="evidence" value="ECO:0007669"/>
    <property type="project" value="TreeGrafter"/>
</dbReference>
<sequence>MLNPTFSLFQIVLLHLLPTLLLNFIICNAQRGEQEGFYAFEEAPSRFMRPPTVRKPPYMMSTVSCSTGEGYHSKRPSPKYTLCGDLNKGFIPLNPMGQEFSGQPYPFELIKNKTLVFLSKALPYLKNDPKIPKVSKISDQTPYSPYKQPGIQGYTRPHRTRRSVQETAPENITGHPDVLENLLDNVTTARQNCEGGAGGLLCSLQSMMSGNKIPIALMTAVAQSLASTMSAPATQAPQEYAPEPQQETQNAANSDSSGGSMAETVLGLLGTLANMASGGPGAVKDSSLSEEEPSTFAHVMQVLTGASPGSSNALSLVLKLMASDASPLKTLTAATRRRKPAAEDPMMASESSLRRPHADRNTADLPPTPCPASEEYVTPAFARNYQGVWKYVVQIPQEGYFTQTVQQTKCMKGRCDFTEGVCHESPRWVSLLVAETYYPDSFLPSTASPTALPPPPPPVEDFYNFQQYLKRRVGEDDEEDQVSYRARPVYKGSNSNNNNKSLQHCDGVDHIGCYVVRLYYDWFLVNGSCKCWKPSPKRVLTGR</sequence>
<feature type="region of interest" description="Disordered" evidence="1">
    <location>
        <begin position="331"/>
        <end position="371"/>
    </location>
</feature>
<feature type="chain" id="PRO_5043910818" description="Spaetzle domain-containing protein" evidence="2">
    <location>
        <begin position="30"/>
        <end position="543"/>
    </location>
</feature>
<dbReference type="GO" id="GO:0021556">
    <property type="term" value="P:central nervous system formation"/>
    <property type="evidence" value="ECO:0007669"/>
    <property type="project" value="TreeGrafter"/>
</dbReference>
<feature type="compositionally biased region" description="Basic and acidic residues" evidence="1">
    <location>
        <begin position="352"/>
        <end position="362"/>
    </location>
</feature>
<dbReference type="Proteomes" id="UP000827092">
    <property type="component" value="Unassembled WGS sequence"/>
</dbReference>
<feature type="region of interest" description="Disordered" evidence="1">
    <location>
        <begin position="133"/>
        <end position="158"/>
    </location>
</feature>
<evidence type="ECO:0000313" key="3">
    <source>
        <dbReference type="EMBL" id="KAG8190640.1"/>
    </source>
</evidence>
<evidence type="ECO:0008006" key="5">
    <source>
        <dbReference type="Google" id="ProtNLM"/>
    </source>
</evidence>
<comment type="caution">
    <text evidence="3">The sequence shown here is derived from an EMBL/GenBank/DDBJ whole genome shotgun (WGS) entry which is preliminary data.</text>
</comment>
<dbReference type="PANTHER" id="PTHR23199">
    <property type="entry name" value="NEUROTROPHIN 1-RELATED"/>
    <property type="match status" value="1"/>
</dbReference>
<dbReference type="GO" id="GO:0005121">
    <property type="term" value="F:Toll binding"/>
    <property type="evidence" value="ECO:0007669"/>
    <property type="project" value="TreeGrafter"/>
</dbReference>
<keyword evidence="4" id="KW-1185">Reference proteome</keyword>
<dbReference type="EMBL" id="JAFNEN010000178">
    <property type="protein sequence ID" value="KAG8190640.1"/>
    <property type="molecule type" value="Genomic_DNA"/>
</dbReference>
<dbReference type="GO" id="GO:0045087">
    <property type="term" value="P:innate immune response"/>
    <property type="evidence" value="ECO:0007669"/>
    <property type="project" value="TreeGrafter"/>
</dbReference>
<dbReference type="AlphaFoldDB" id="A0AAV6V447"/>
<name>A0AAV6V447_9ARAC</name>
<proteinExistence type="predicted"/>
<accession>A0AAV6V447</accession>
<protein>
    <recommendedName>
        <fullName evidence="5">Spaetzle domain-containing protein</fullName>
    </recommendedName>
</protein>
<dbReference type="SUPFAM" id="SSF57501">
    <property type="entry name" value="Cystine-knot cytokines"/>
    <property type="match status" value="1"/>
</dbReference>
<dbReference type="InterPro" id="IPR029034">
    <property type="entry name" value="Cystine-knot_cytokine"/>
</dbReference>
<feature type="compositionally biased region" description="Polar residues" evidence="1">
    <location>
        <begin position="250"/>
        <end position="259"/>
    </location>
</feature>
<dbReference type="GO" id="GO:0008083">
    <property type="term" value="F:growth factor activity"/>
    <property type="evidence" value="ECO:0007669"/>
    <property type="project" value="TreeGrafter"/>
</dbReference>
<feature type="compositionally biased region" description="Low complexity" evidence="1">
    <location>
        <begin position="231"/>
        <end position="249"/>
    </location>
</feature>
<dbReference type="Gene3D" id="2.10.90.10">
    <property type="entry name" value="Cystine-knot cytokines"/>
    <property type="match status" value="1"/>
</dbReference>
<reference evidence="3 4" key="1">
    <citation type="journal article" date="2022" name="Nat. Ecol. Evol.">
        <title>A masculinizing supergene underlies an exaggerated male reproductive morph in a spider.</title>
        <authorList>
            <person name="Hendrickx F."/>
            <person name="De Corte Z."/>
            <person name="Sonet G."/>
            <person name="Van Belleghem S.M."/>
            <person name="Kostlbacher S."/>
            <person name="Vangestel C."/>
        </authorList>
    </citation>
    <scope>NUCLEOTIDE SEQUENCE [LARGE SCALE GENOMIC DNA]</scope>
    <source>
        <strain evidence="3">W744_W776</strain>
    </source>
</reference>
<dbReference type="InterPro" id="IPR052444">
    <property type="entry name" value="Spz/Toll_ligand-like"/>
</dbReference>
<organism evidence="3 4">
    <name type="scientific">Oedothorax gibbosus</name>
    <dbReference type="NCBI Taxonomy" id="931172"/>
    <lineage>
        <taxon>Eukaryota</taxon>
        <taxon>Metazoa</taxon>
        <taxon>Ecdysozoa</taxon>
        <taxon>Arthropoda</taxon>
        <taxon>Chelicerata</taxon>
        <taxon>Arachnida</taxon>
        <taxon>Araneae</taxon>
        <taxon>Araneomorphae</taxon>
        <taxon>Entelegynae</taxon>
        <taxon>Araneoidea</taxon>
        <taxon>Linyphiidae</taxon>
        <taxon>Erigoninae</taxon>
        <taxon>Oedothorax</taxon>
    </lineage>
</organism>
<feature type="signal peptide" evidence="2">
    <location>
        <begin position="1"/>
        <end position="29"/>
    </location>
</feature>
<gene>
    <name evidence="3" type="ORF">JTE90_002595</name>
</gene>
<evidence type="ECO:0000256" key="2">
    <source>
        <dbReference type="SAM" id="SignalP"/>
    </source>
</evidence>